<evidence type="ECO:0000256" key="3">
    <source>
        <dbReference type="ARBA" id="ARBA00022448"/>
    </source>
</evidence>
<feature type="domain" description="CSC1/OSCA1-like cytosolic" evidence="12">
    <location>
        <begin position="182"/>
        <end position="254"/>
    </location>
</feature>
<feature type="compositionally biased region" description="Basic and acidic residues" evidence="7">
    <location>
        <begin position="472"/>
        <end position="497"/>
    </location>
</feature>
<dbReference type="InterPro" id="IPR027815">
    <property type="entry name" value="CSC1/OSCA1-like_cyt"/>
</dbReference>
<evidence type="ECO:0000256" key="1">
    <source>
        <dbReference type="ARBA" id="ARBA00004141"/>
    </source>
</evidence>
<proteinExistence type="inferred from homology"/>
<accession>A0A4Z1NST4</accession>
<evidence type="ECO:0000256" key="8">
    <source>
        <dbReference type="SAM" id="Phobius"/>
    </source>
</evidence>
<keyword evidence="5 8" id="KW-1133">Transmembrane helix</keyword>
<feature type="transmembrane region" description="Helical" evidence="8">
    <location>
        <begin position="780"/>
        <end position="809"/>
    </location>
</feature>
<evidence type="ECO:0000256" key="6">
    <source>
        <dbReference type="ARBA" id="ARBA00023136"/>
    </source>
</evidence>
<feature type="transmembrane region" description="Helical" evidence="8">
    <location>
        <begin position="926"/>
        <end position="948"/>
    </location>
</feature>
<evidence type="ECO:0000256" key="7">
    <source>
        <dbReference type="SAM" id="MobiDB-lite"/>
    </source>
</evidence>
<dbReference type="Pfam" id="PF12621">
    <property type="entry name" value="PHM7_ext"/>
    <property type="match status" value="1"/>
</dbReference>
<feature type="compositionally biased region" description="Polar residues" evidence="7">
    <location>
        <begin position="1029"/>
        <end position="1039"/>
    </location>
</feature>
<feature type="compositionally biased region" description="Acidic residues" evidence="7">
    <location>
        <begin position="304"/>
        <end position="314"/>
    </location>
</feature>
<dbReference type="PANTHER" id="PTHR13018:SF20">
    <property type="entry name" value="SPORULATION-SPECIFIC PROTEIN 75"/>
    <property type="match status" value="1"/>
</dbReference>
<evidence type="ECO:0000259" key="11">
    <source>
        <dbReference type="Pfam" id="PF13967"/>
    </source>
</evidence>
<keyword evidence="3" id="KW-0813">Transport</keyword>
<evidence type="ECO:0000256" key="5">
    <source>
        <dbReference type="ARBA" id="ARBA00022989"/>
    </source>
</evidence>
<evidence type="ECO:0000259" key="10">
    <source>
        <dbReference type="Pfam" id="PF12621"/>
    </source>
</evidence>
<feature type="compositionally biased region" description="Basic and acidic residues" evidence="7">
    <location>
        <begin position="399"/>
        <end position="420"/>
    </location>
</feature>
<reference evidence="13 14" key="1">
    <citation type="submission" date="2019-04" db="EMBL/GenBank/DDBJ databases">
        <title>High contiguity whole genome sequence and gene annotation resource for two Venturia nashicola isolates.</title>
        <authorList>
            <person name="Prokchorchik M."/>
            <person name="Won K."/>
            <person name="Lee Y."/>
            <person name="Choi E.D."/>
            <person name="Segonzac C."/>
            <person name="Sohn K.H."/>
        </authorList>
    </citation>
    <scope>NUCLEOTIDE SEQUENCE [LARGE SCALE GENOMIC DNA]</scope>
    <source>
        <strain evidence="13 14">PRI2</strain>
    </source>
</reference>
<feature type="domain" description="CSC1/OSCA1-like cytosolic" evidence="12">
    <location>
        <begin position="539"/>
        <end position="627"/>
    </location>
</feature>
<feature type="transmembrane region" description="Helical" evidence="8">
    <location>
        <begin position="20"/>
        <end position="44"/>
    </location>
</feature>
<feature type="region of interest" description="Disordered" evidence="7">
    <location>
        <begin position="373"/>
        <end position="436"/>
    </location>
</feature>
<feature type="region of interest" description="Disordered" evidence="7">
    <location>
        <begin position="243"/>
        <end position="323"/>
    </location>
</feature>
<keyword evidence="4 8" id="KW-0812">Transmembrane</keyword>
<feature type="domain" description="10TM putative phosphate transporter extracellular tail" evidence="10">
    <location>
        <begin position="1118"/>
        <end position="1190"/>
    </location>
</feature>
<dbReference type="InterPro" id="IPR045122">
    <property type="entry name" value="Csc1-like"/>
</dbReference>
<dbReference type="InterPro" id="IPR022257">
    <property type="entry name" value="PHM7_ext"/>
</dbReference>
<feature type="compositionally biased region" description="Basic residues" evidence="7">
    <location>
        <begin position="262"/>
        <end position="271"/>
    </location>
</feature>
<dbReference type="Proteomes" id="UP000298493">
    <property type="component" value="Unassembled WGS sequence"/>
</dbReference>
<dbReference type="Pfam" id="PF14703">
    <property type="entry name" value="PHM7_cyt"/>
    <property type="match status" value="2"/>
</dbReference>
<evidence type="ECO:0000256" key="4">
    <source>
        <dbReference type="ARBA" id="ARBA00022692"/>
    </source>
</evidence>
<dbReference type="Pfam" id="PF02714">
    <property type="entry name" value="RSN1_7TM"/>
    <property type="match status" value="1"/>
</dbReference>
<dbReference type="Pfam" id="PF13967">
    <property type="entry name" value="RSN1_TM"/>
    <property type="match status" value="1"/>
</dbReference>
<sequence length="1199" mass="135908">MSFNASQGAGSALTKSGQSAATFAASLGGGLAIFGAYLIGFWLLREKFSRIYRPKTFLVAEKDRVQPPPKGFFRWISPVFSTPNNELISKCGLDAYFFLRYLRMLLKIFIPSAILILPILIPINSRGNNSDVKGLDKYGWQNYDRARTDRFWAHLLLSVAILMWFCYNVLTSPQHRLRASATTVLVTAIPRKWLTYEALDGLYDVFPGGIRNIWINRNFDELNDKVQLRDSLAGKLENAETSLIRNAKKKHNDQVKKEAKASKKPRSQKDKKRLDDETDAAGVQMANHPGLSSGNPHQPHTVDETLDEVSDDEMEKPKPQPQHAPVFGAISEFGHGIAGFGRKVVDDVANAPKYLNDRVEGLYEVHDFQADGTAGNRSGTVSNFHDSGDMEPIVGRRPNKLDTSDFDGLKEQGSDARVHVEPPTPTTVRPPTSASKQIVHTDWTSGFLEPAPKRGWKIWKDSHGIAMPSPEPKSREQAELRAGVGEEDHKSTSSEEKYPPAYKKQYLNDEGFEQKPRWKHYLNPADRDTMRLPLFGFTWLPFMPSWTFIGQKVDTIYYCRKEIARLNLEIEQDQSEPEKFPLMNSAFIQFNSQVAAHMACQSVSHHMPSQMAPRIVEIAPGDVIWDNMSMKWWERYLRVILVVAIVVGLVLAWAIPVSFLTSLANLSDIRDRWPNIFGFIDKIPTWLRSALQGLLPPALTAALLAILPVILRLLASQQGVPTGMGVELSVQGFYFAFIFVQLFLIVTLASSIFTTLSKLAKNPGDIFNELGRTIPTSSNYFFSYMILQALSVSSGALFQVGSLVVWFLLRPILDNTARQKFNRQLNLPSVQWGTFFPVYTNFGCIGLIFSVISPLIMIFNIITFSLFWIAYRYNTLYVNKFRFDTGGLLFPKAVNQLFTGIYVMEMALIGLFLTVENEKKKNLVCLPQAVIVAVLLVLTAGFHIMLNYTFGPLFRYMPITLEDDAVARDEEFERAQSKKWLLANDEKPEEDIEEALERREQSEQKHDAEAEAIELEEISKRRRSKHLTTDSSHQPSTNDTPPPQSTTWADRARRRRTTIQANLQKPTTDFFHLRGAKHGAKHTRHIHDSRRTTDIETAGQPAIGDALFGTFSDEIEDLTPEERDMLVRRAFQHEALRSRRPVIWIPRDDLGISDDEIRRTNAFSEKIWISNEYTGLDSKARVIFRRAPPDFSEVDLIEL</sequence>
<dbReference type="InterPro" id="IPR032880">
    <property type="entry name" value="CSC1/OSCA1-like_N"/>
</dbReference>
<dbReference type="GO" id="GO:0005886">
    <property type="term" value="C:plasma membrane"/>
    <property type="evidence" value="ECO:0007669"/>
    <property type="project" value="TreeGrafter"/>
</dbReference>
<comment type="subcellular location">
    <subcellularLocation>
        <location evidence="1">Membrane</location>
        <topology evidence="1">Multi-pass membrane protein</topology>
    </subcellularLocation>
</comment>
<feature type="transmembrane region" description="Helical" evidence="8">
    <location>
        <begin position="894"/>
        <end position="914"/>
    </location>
</feature>
<evidence type="ECO:0000259" key="12">
    <source>
        <dbReference type="Pfam" id="PF14703"/>
    </source>
</evidence>
<feature type="region of interest" description="Disordered" evidence="7">
    <location>
        <begin position="465"/>
        <end position="497"/>
    </location>
</feature>
<feature type="domain" description="CSC1/OSCA1-like N-terminal transmembrane" evidence="11">
    <location>
        <begin position="23"/>
        <end position="169"/>
    </location>
</feature>
<feature type="transmembrane region" description="Helical" evidence="8">
    <location>
        <begin position="694"/>
        <end position="714"/>
    </location>
</feature>
<protein>
    <submittedName>
        <fullName evidence="13">DUF221-domain-containing protein</fullName>
    </submittedName>
</protein>
<evidence type="ECO:0000313" key="14">
    <source>
        <dbReference type="Proteomes" id="UP000298493"/>
    </source>
</evidence>
<dbReference type="AlphaFoldDB" id="A0A4Z1NST4"/>
<dbReference type="GO" id="GO:0005227">
    <property type="term" value="F:calcium-activated cation channel activity"/>
    <property type="evidence" value="ECO:0007669"/>
    <property type="project" value="InterPro"/>
</dbReference>
<dbReference type="EMBL" id="SNSC02000013">
    <property type="protein sequence ID" value="TID18836.1"/>
    <property type="molecule type" value="Genomic_DNA"/>
</dbReference>
<dbReference type="PANTHER" id="PTHR13018">
    <property type="entry name" value="PROBABLE MEMBRANE PROTEIN DUF221-RELATED"/>
    <property type="match status" value="1"/>
</dbReference>
<keyword evidence="6 8" id="KW-0472">Membrane</keyword>
<organism evidence="13 14">
    <name type="scientific">Venturia nashicola</name>
    <dbReference type="NCBI Taxonomy" id="86259"/>
    <lineage>
        <taxon>Eukaryota</taxon>
        <taxon>Fungi</taxon>
        <taxon>Dikarya</taxon>
        <taxon>Ascomycota</taxon>
        <taxon>Pezizomycotina</taxon>
        <taxon>Dothideomycetes</taxon>
        <taxon>Pleosporomycetidae</taxon>
        <taxon>Venturiales</taxon>
        <taxon>Venturiaceae</taxon>
        <taxon>Venturia</taxon>
    </lineage>
</organism>
<feature type="transmembrane region" description="Helical" evidence="8">
    <location>
        <begin position="855"/>
        <end position="873"/>
    </location>
</feature>
<feature type="transmembrane region" description="Helical" evidence="8">
    <location>
        <begin position="734"/>
        <end position="760"/>
    </location>
</feature>
<comment type="similarity">
    <text evidence="2">Belongs to the CSC1 (TC 1.A.17) family.</text>
</comment>
<feature type="transmembrane region" description="Helical" evidence="8">
    <location>
        <begin position="151"/>
        <end position="170"/>
    </location>
</feature>
<feature type="transmembrane region" description="Helical" evidence="8">
    <location>
        <begin position="104"/>
        <end position="123"/>
    </location>
</feature>
<evidence type="ECO:0000313" key="13">
    <source>
        <dbReference type="EMBL" id="TID18836.1"/>
    </source>
</evidence>
<feature type="domain" description="CSC1/OSCA1-like 7TM region" evidence="9">
    <location>
        <begin position="639"/>
        <end position="912"/>
    </location>
</feature>
<dbReference type="InterPro" id="IPR003864">
    <property type="entry name" value="CSC1/OSCA1-like_7TM"/>
</dbReference>
<feature type="region of interest" description="Disordered" evidence="7">
    <location>
        <begin position="983"/>
        <end position="1051"/>
    </location>
</feature>
<feature type="compositionally biased region" description="Basic and acidic residues" evidence="7">
    <location>
        <begin position="252"/>
        <end position="261"/>
    </location>
</feature>
<keyword evidence="14" id="KW-1185">Reference proteome</keyword>
<comment type="caution">
    <text evidence="13">The sequence shown here is derived from an EMBL/GenBank/DDBJ whole genome shotgun (WGS) entry which is preliminary data.</text>
</comment>
<feature type="compositionally biased region" description="Polar residues" evidence="7">
    <location>
        <begin position="375"/>
        <end position="385"/>
    </location>
</feature>
<evidence type="ECO:0000259" key="9">
    <source>
        <dbReference type="Pfam" id="PF02714"/>
    </source>
</evidence>
<evidence type="ECO:0000256" key="2">
    <source>
        <dbReference type="ARBA" id="ARBA00007779"/>
    </source>
</evidence>
<feature type="transmembrane region" description="Helical" evidence="8">
    <location>
        <begin position="636"/>
        <end position="655"/>
    </location>
</feature>
<feature type="compositionally biased region" description="Basic and acidic residues" evidence="7">
    <location>
        <begin position="995"/>
        <end position="1009"/>
    </location>
</feature>
<name>A0A4Z1NST4_9PEZI</name>
<gene>
    <name evidence="13" type="ORF">E6O75_ATG05957</name>
</gene>